<dbReference type="AlphaFoldDB" id="A0A6J4NNQ7"/>
<gene>
    <name evidence="3" type="ORF">AVDCRST_MAG55-11</name>
</gene>
<dbReference type="GO" id="GO:0006508">
    <property type="term" value="P:proteolysis"/>
    <property type="evidence" value="ECO:0007669"/>
    <property type="project" value="UniProtKB-KW"/>
</dbReference>
<evidence type="ECO:0008006" key="4">
    <source>
        <dbReference type="Google" id="ProtNLM"/>
    </source>
</evidence>
<evidence type="ECO:0000313" key="3">
    <source>
        <dbReference type="EMBL" id="CAA9389516.1"/>
    </source>
</evidence>
<dbReference type="PRINTS" id="PR00834">
    <property type="entry name" value="PROTEASES2C"/>
</dbReference>
<dbReference type="InterPro" id="IPR009003">
    <property type="entry name" value="Peptidase_S1_PA"/>
</dbReference>
<keyword evidence="1" id="KW-0645">Protease</keyword>
<organism evidence="3">
    <name type="scientific">uncultured Rubrobacteraceae bacterium</name>
    <dbReference type="NCBI Taxonomy" id="349277"/>
    <lineage>
        <taxon>Bacteria</taxon>
        <taxon>Bacillati</taxon>
        <taxon>Actinomycetota</taxon>
        <taxon>Rubrobacteria</taxon>
        <taxon>Rubrobacterales</taxon>
        <taxon>Rubrobacteraceae</taxon>
        <taxon>environmental samples</taxon>
    </lineage>
</organism>
<evidence type="ECO:0000256" key="1">
    <source>
        <dbReference type="ARBA" id="ARBA00022670"/>
    </source>
</evidence>
<dbReference type="SUPFAM" id="SSF50494">
    <property type="entry name" value="Trypsin-like serine proteases"/>
    <property type="match status" value="1"/>
</dbReference>
<dbReference type="Pfam" id="PF13365">
    <property type="entry name" value="Trypsin_2"/>
    <property type="match status" value="1"/>
</dbReference>
<protein>
    <recommendedName>
        <fullName evidence="4">Serine protease</fullName>
    </recommendedName>
</protein>
<dbReference type="PANTHER" id="PTHR43343:SF3">
    <property type="entry name" value="PROTEASE DO-LIKE 8, CHLOROPLASTIC"/>
    <property type="match status" value="1"/>
</dbReference>
<proteinExistence type="predicted"/>
<reference evidence="3" key="1">
    <citation type="submission" date="2020-02" db="EMBL/GenBank/DDBJ databases">
        <authorList>
            <person name="Meier V. D."/>
        </authorList>
    </citation>
    <scope>NUCLEOTIDE SEQUENCE</scope>
    <source>
        <strain evidence="3">AVDCRST_MAG55</strain>
    </source>
</reference>
<dbReference type="InterPro" id="IPR051201">
    <property type="entry name" value="Chloro_Bact_Ser_Proteases"/>
</dbReference>
<dbReference type="Gene3D" id="2.40.10.120">
    <property type="match status" value="1"/>
</dbReference>
<dbReference type="EMBL" id="CADCUZ010000001">
    <property type="protein sequence ID" value="CAA9389516.1"/>
    <property type="molecule type" value="Genomic_DNA"/>
</dbReference>
<sequence length="169" mass="17746">MALRDGRTLGAEVLKRSPEPDLALLRLRDAGELPAASAGDPDALQPGELVYVIGHPWGNPEAATAGIVGGLGVSGGPGRGRRPGSETRHFRSNVVLATGNSGGPLLNARVKVVEINAMIFGRTDLCVPSNIASAWTTGSWSRRPLLASGRCRWNCRLSSALETRDVRGS</sequence>
<dbReference type="PANTHER" id="PTHR43343">
    <property type="entry name" value="PEPTIDASE S12"/>
    <property type="match status" value="1"/>
</dbReference>
<evidence type="ECO:0000256" key="2">
    <source>
        <dbReference type="ARBA" id="ARBA00022801"/>
    </source>
</evidence>
<keyword evidence="2" id="KW-0378">Hydrolase</keyword>
<name>A0A6J4NNQ7_9ACTN</name>
<dbReference type="GO" id="GO:0004252">
    <property type="term" value="F:serine-type endopeptidase activity"/>
    <property type="evidence" value="ECO:0007669"/>
    <property type="project" value="InterPro"/>
</dbReference>
<dbReference type="InterPro" id="IPR001940">
    <property type="entry name" value="Peptidase_S1C"/>
</dbReference>
<accession>A0A6J4NNQ7</accession>